<evidence type="ECO:0000313" key="2">
    <source>
        <dbReference type="EMBL" id="AIS52501.1"/>
    </source>
</evidence>
<dbReference type="HOGENOM" id="CLU_185388_0_0_9"/>
<name>A0A097ARP8_THEKI</name>
<accession>A0A097ARP8</accession>
<reference evidence="3" key="1">
    <citation type="journal article" date="2015" name="Genome Announc.">
        <title>Whole-Genome Sequences of 80 Environmental and Clinical Isolates of Burkholderia pseudomallei.</title>
        <authorList>
            <person name="Johnson S.L."/>
            <person name="Baker A.L."/>
            <person name="Chain P.S."/>
            <person name="Currie B.J."/>
            <person name="Daligault H.E."/>
            <person name="Davenport K.W."/>
            <person name="Davis C.B."/>
            <person name="Inglis T.J."/>
            <person name="Kaestli M."/>
            <person name="Koren S."/>
            <person name="Mayo M."/>
            <person name="Merritt A.J."/>
            <person name="Price E.P."/>
            <person name="Sarovich D.S."/>
            <person name="Warner J."/>
            <person name="Rosovitz M.J."/>
        </authorList>
    </citation>
    <scope>NUCLEOTIDE SEQUENCE [LARGE SCALE GENOMIC DNA]</scope>
    <source>
        <strain evidence="3">DSM 2030</strain>
    </source>
</reference>
<proteinExistence type="predicted"/>
<organism evidence="2 3">
    <name type="scientific">Thermoanaerobacter kivui</name>
    <name type="common">Acetogenium kivui</name>
    <dbReference type="NCBI Taxonomy" id="2325"/>
    <lineage>
        <taxon>Bacteria</taxon>
        <taxon>Bacillati</taxon>
        <taxon>Bacillota</taxon>
        <taxon>Clostridia</taxon>
        <taxon>Thermoanaerobacterales</taxon>
        <taxon>Thermoanaerobacteraceae</taxon>
        <taxon>Thermoanaerobacter</taxon>
    </lineage>
</organism>
<dbReference type="KEGG" id="tki:TKV_c13300"/>
<dbReference type="EMBL" id="CP009170">
    <property type="protein sequence ID" value="AIS52501.1"/>
    <property type="molecule type" value="Genomic_DNA"/>
</dbReference>
<sequence>MSSNMPIDLKSILPRIVEVGNLKQIDVQRANVYTQQMAVSYHKETEVKKTKTNELEKAEKAVIKDQQRSGEKGKKEKEKNKKNQKNIGHIDIKV</sequence>
<keyword evidence="3" id="KW-1185">Reference proteome</keyword>
<dbReference type="AlphaFoldDB" id="A0A097ARP8"/>
<gene>
    <name evidence="2" type="ORF">TKV_c13300</name>
</gene>
<dbReference type="Proteomes" id="UP000029669">
    <property type="component" value="Chromosome"/>
</dbReference>
<protein>
    <submittedName>
        <fullName evidence="2">Uncharacterized protein</fullName>
    </submittedName>
</protein>
<dbReference type="RefSeq" id="WP_049685250.1">
    <property type="nucleotide sequence ID" value="NZ_OZ020628.2"/>
</dbReference>
<dbReference type="STRING" id="2325.TKV_c13300"/>
<evidence type="ECO:0000256" key="1">
    <source>
        <dbReference type="SAM" id="MobiDB-lite"/>
    </source>
</evidence>
<feature type="region of interest" description="Disordered" evidence="1">
    <location>
        <begin position="58"/>
        <end position="94"/>
    </location>
</feature>
<evidence type="ECO:0000313" key="3">
    <source>
        <dbReference type="Proteomes" id="UP000029669"/>
    </source>
</evidence>
<dbReference type="eggNOG" id="ENOG5033NRD">
    <property type="taxonomic scope" value="Bacteria"/>
</dbReference>
<feature type="compositionally biased region" description="Basic and acidic residues" evidence="1">
    <location>
        <begin position="58"/>
        <end position="81"/>
    </location>
</feature>
<dbReference type="OrthoDB" id="9945063at2"/>